<dbReference type="RefSeq" id="WP_007065378.1">
    <property type="nucleotide sequence ID" value="NZ_DS022272.1"/>
</dbReference>
<evidence type="ECO:0000313" key="1">
    <source>
        <dbReference type="EMBL" id="EAU41329.1"/>
    </source>
</evidence>
<dbReference type="AlphaFoldDB" id="Q0G269"/>
<reference evidence="1 2" key="1">
    <citation type="journal article" date="2010" name="J. Bacteriol.">
        <title>Genome sequence of Fulvimarina pelagi HTCC2506T, a Mn(II)-oxidizing alphaproteobacterium possessing an aerobic anoxygenic photosynthetic gene cluster and Xanthorhodopsin.</title>
        <authorList>
            <person name="Kang I."/>
            <person name="Oh H.M."/>
            <person name="Lim S.I."/>
            <person name="Ferriera S."/>
            <person name="Giovannoni S.J."/>
            <person name="Cho J.C."/>
        </authorList>
    </citation>
    <scope>NUCLEOTIDE SEQUENCE [LARGE SCALE GENOMIC DNA]</scope>
    <source>
        <strain evidence="1 2">HTCC2506</strain>
    </source>
</reference>
<dbReference type="STRING" id="217511.GCA_001463845_02165"/>
<sequence length="195" mass="22126">MTGSLSTLRCEEITYDSRCEAASALVLDTAGIVARMGSQAGPYHWFENGVRHEHYFDLVYQRFDGVMVFVAVRPRASSQYERLRSIVRLVRAHDPRLRDCEIQMLDRRHCPPWRVQRALVIRSAWDEADRAADRAFLEALRGRRGAMRIDEAAHAAGIDAEPTLCAGRLLMLGHLELEPETLLVDGTLVRAANRR</sequence>
<dbReference type="Proteomes" id="UP000004310">
    <property type="component" value="Unassembled WGS sequence"/>
</dbReference>
<dbReference type="HOGENOM" id="CLU_1394560_0_0_5"/>
<comment type="caution">
    <text evidence="1">The sequence shown here is derived from an EMBL/GenBank/DDBJ whole genome shotgun (WGS) entry which is preliminary data.</text>
</comment>
<keyword evidence="2" id="KW-1185">Reference proteome</keyword>
<proteinExistence type="predicted"/>
<evidence type="ECO:0000313" key="2">
    <source>
        <dbReference type="Proteomes" id="UP000004310"/>
    </source>
</evidence>
<protein>
    <submittedName>
        <fullName evidence="1">Uncharacterized protein</fullName>
    </submittedName>
</protein>
<name>Q0G269_9HYPH</name>
<dbReference type="EMBL" id="AATP01000003">
    <property type="protein sequence ID" value="EAU41329.1"/>
    <property type="molecule type" value="Genomic_DNA"/>
</dbReference>
<gene>
    <name evidence="1" type="ORF">FP2506_01140</name>
</gene>
<organism evidence="1 2">
    <name type="scientific">Fulvimarina pelagi HTCC2506</name>
    <dbReference type="NCBI Taxonomy" id="314231"/>
    <lineage>
        <taxon>Bacteria</taxon>
        <taxon>Pseudomonadati</taxon>
        <taxon>Pseudomonadota</taxon>
        <taxon>Alphaproteobacteria</taxon>
        <taxon>Hyphomicrobiales</taxon>
        <taxon>Aurantimonadaceae</taxon>
        <taxon>Fulvimarina</taxon>
    </lineage>
</organism>
<accession>Q0G269</accession>